<reference evidence="1" key="2">
    <citation type="submission" date="2022-01" db="EMBL/GenBank/DDBJ databases">
        <authorList>
            <person name="Yamashiro T."/>
            <person name="Shiraishi A."/>
            <person name="Satake H."/>
            <person name="Nakayama K."/>
        </authorList>
    </citation>
    <scope>NUCLEOTIDE SEQUENCE</scope>
</reference>
<evidence type="ECO:0000313" key="2">
    <source>
        <dbReference type="Proteomes" id="UP001151760"/>
    </source>
</evidence>
<dbReference type="Proteomes" id="UP001151760">
    <property type="component" value="Unassembled WGS sequence"/>
</dbReference>
<accession>A0ABQ5EIA7</accession>
<evidence type="ECO:0000313" key="1">
    <source>
        <dbReference type="EMBL" id="GJT50650.1"/>
    </source>
</evidence>
<reference evidence="1" key="1">
    <citation type="journal article" date="2022" name="Int. J. Mol. Sci.">
        <title>Draft Genome of Tanacetum Coccineum: Genomic Comparison of Closely Related Tanacetum-Family Plants.</title>
        <authorList>
            <person name="Yamashiro T."/>
            <person name="Shiraishi A."/>
            <person name="Nakayama K."/>
            <person name="Satake H."/>
        </authorList>
    </citation>
    <scope>NUCLEOTIDE SEQUENCE</scope>
</reference>
<name>A0ABQ5EIA7_9ASTR</name>
<comment type="caution">
    <text evidence="1">The sequence shown here is derived from an EMBL/GenBank/DDBJ whole genome shotgun (WGS) entry which is preliminary data.</text>
</comment>
<sequence>MEVGTTTNNLTVRLPILNPGDYDLWLIRIEQYFLMTNYSLCEVIKNGNKVLRRTVGTIEQEYEPTTAEEKQDRRNEMKARATLLMALPNKIPMGGEKSSTHFQGCIVCNGGGGGGAIENSMEGTKETKKVQRILLKQ</sequence>
<organism evidence="1 2">
    <name type="scientific">Tanacetum coccineum</name>
    <dbReference type="NCBI Taxonomy" id="301880"/>
    <lineage>
        <taxon>Eukaryota</taxon>
        <taxon>Viridiplantae</taxon>
        <taxon>Streptophyta</taxon>
        <taxon>Embryophyta</taxon>
        <taxon>Tracheophyta</taxon>
        <taxon>Spermatophyta</taxon>
        <taxon>Magnoliopsida</taxon>
        <taxon>eudicotyledons</taxon>
        <taxon>Gunneridae</taxon>
        <taxon>Pentapetalae</taxon>
        <taxon>asterids</taxon>
        <taxon>campanulids</taxon>
        <taxon>Asterales</taxon>
        <taxon>Asteraceae</taxon>
        <taxon>Asteroideae</taxon>
        <taxon>Anthemideae</taxon>
        <taxon>Anthemidinae</taxon>
        <taxon>Tanacetum</taxon>
    </lineage>
</organism>
<dbReference type="EMBL" id="BQNB010016339">
    <property type="protein sequence ID" value="GJT50650.1"/>
    <property type="molecule type" value="Genomic_DNA"/>
</dbReference>
<gene>
    <name evidence="1" type="ORF">Tco_0976807</name>
</gene>
<protein>
    <submittedName>
        <fullName evidence="1">Uncharacterized protein</fullName>
    </submittedName>
</protein>
<keyword evidence="2" id="KW-1185">Reference proteome</keyword>
<proteinExistence type="predicted"/>